<dbReference type="PANTHER" id="PTHR46890">
    <property type="entry name" value="NON-LTR RETROLELEMENT REVERSE TRANSCRIPTASE-LIKE PROTEIN-RELATED"/>
    <property type="match status" value="1"/>
</dbReference>
<dbReference type="InterPro" id="IPR036691">
    <property type="entry name" value="Endo/exonu/phosph_ase_sf"/>
</dbReference>
<reference evidence="3 4" key="1">
    <citation type="journal article" date="2018" name="PLoS Genet.">
        <title>Population sequencing reveals clonal diversity and ancestral inbreeding in the grapevine cultivar Chardonnay.</title>
        <authorList>
            <person name="Roach M.J."/>
            <person name="Johnson D.L."/>
            <person name="Bohlmann J."/>
            <person name="van Vuuren H.J."/>
            <person name="Jones S.J."/>
            <person name="Pretorius I.S."/>
            <person name="Schmidt S.A."/>
            <person name="Borneman A.R."/>
        </authorList>
    </citation>
    <scope>NUCLEOTIDE SEQUENCE [LARGE SCALE GENOMIC DNA]</scope>
    <source>
        <strain evidence="4">cv. Chardonnay</strain>
        <tissue evidence="3">Leaf</tissue>
    </source>
</reference>
<dbReference type="GO" id="GO:0006281">
    <property type="term" value="P:DNA repair"/>
    <property type="evidence" value="ECO:0007669"/>
    <property type="project" value="InterPro"/>
</dbReference>
<dbReference type="PROSITE" id="PS50878">
    <property type="entry name" value="RT_POL"/>
    <property type="match status" value="1"/>
</dbReference>
<name>A0A438KP49_VITVI</name>
<feature type="compositionally biased region" description="Polar residues" evidence="1">
    <location>
        <begin position="1"/>
        <end position="14"/>
    </location>
</feature>
<dbReference type="InterPro" id="IPR000477">
    <property type="entry name" value="RT_dom"/>
</dbReference>
<dbReference type="InterPro" id="IPR052343">
    <property type="entry name" value="Retrotransposon-Effector_Assoc"/>
</dbReference>
<sequence length="548" mass="62660">MSERSTPGKSSNLMPGSPGVNEASPPEDFLIDGLSPRKMAKVREVLCSLDIKVYSRRKNRVGMLGVWVQVISEVIKDFLRLEKPDVVMIQETKKEKCDRRLVGSVWTVRNKDWVILPACGASGGILFIWDSKKLSKEEVVLGSFSISVKFALEGCGPLWISAVYGPNSPSLRKDFWVELYDIYGLTFPLWCVGGDFNVIRRSSEKLGGSRLTSSMRDFDSFISESELLDPPLRNASFTWSNMQESPVCKRLDRFLYSNEWGQLFPQGIQETLIRRTSDHWPIALDTNPFTWGPTPFRFENMWLQHPSFKENFRNWWRGFQGNGWEGHKFMRRLQFVKAKAKEWNKLSFGVLNEKKKMDRDKAPGPDGFTIAVFQDCWDVIKEDLVRVFAEFHRSGVINQSTNASFIVLLPKKSTTKKISDFRPISLITSLYKIIAKVLSGRLRGTIRGGVVFKIDFEKAYDHVRWDYLDQVLEKKGFSPKWRKWMNGCLSSVSYAVLVNGSAKGWVKASRGLRQGDPLSPFLFTLVADVLSRMLLRAEERNMLEVQGG</sequence>
<gene>
    <name evidence="3" type="primary">YTX2_825</name>
    <name evidence="3" type="ORF">CK203_008188</name>
</gene>
<evidence type="ECO:0000259" key="2">
    <source>
        <dbReference type="PROSITE" id="PS50878"/>
    </source>
</evidence>
<dbReference type="SUPFAM" id="SSF56219">
    <property type="entry name" value="DNase I-like"/>
    <property type="match status" value="1"/>
</dbReference>
<proteinExistence type="predicted"/>
<dbReference type="InterPro" id="IPR043502">
    <property type="entry name" value="DNA/RNA_pol_sf"/>
</dbReference>
<dbReference type="EMBL" id="QGNW01000002">
    <property type="protein sequence ID" value="RVX22979.1"/>
    <property type="molecule type" value="Genomic_DNA"/>
</dbReference>
<dbReference type="Proteomes" id="UP000288805">
    <property type="component" value="Unassembled WGS sequence"/>
</dbReference>
<organism evidence="3 4">
    <name type="scientific">Vitis vinifera</name>
    <name type="common">Grape</name>
    <dbReference type="NCBI Taxonomy" id="29760"/>
    <lineage>
        <taxon>Eukaryota</taxon>
        <taxon>Viridiplantae</taxon>
        <taxon>Streptophyta</taxon>
        <taxon>Embryophyta</taxon>
        <taxon>Tracheophyta</taxon>
        <taxon>Spermatophyta</taxon>
        <taxon>Magnoliopsida</taxon>
        <taxon>eudicotyledons</taxon>
        <taxon>Gunneridae</taxon>
        <taxon>Pentapetalae</taxon>
        <taxon>rosids</taxon>
        <taxon>Vitales</taxon>
        <taxon>Vitaceae</taxon>
        <taxon>Viteae</taxon>
        <taxon>Vitis</taxon>
    </lineage>
</organism>
<feature type="domain" description="Reverse transcriptase" evidence="2">
    <location>
        <begin position="390"/>
        <end position="548"/>
    </location>
</feature>
<evidence type="ECO:0000313" key="4">
    <source>
        <dbReference type="Proteomes" id="UP000288805"/>
    </source>
</evidence>
<dbReference type="Gene3D" id="3.60.10.10">
    <property type="entry name" value="Endonuclease/exonuclease/phosphatase"/>
    <property type="match status" value="1"/>
</dbReference>
<protein>
    <submittedName>
        <fullName evidence="3">Transposon TX1 uncharacterized 149 kDa protein</fullName>
    </submittedName>
</protein>
<dbReference type="SUPFAM" id="SSF56672">
    <property type="entry name" value="DNA/RNA polymerases"/>
    <property type="match status" value="1"/>
</dbReference>
<dbReference type="Pfam" id="PF00078">
    <property type="entry name" value="RVT_1"/>
    <property type="match status" value="1"/>
</dbReference>
<comment type="caution">
    <text evidence="3">The sequence shown here is derived from an EMBL/GenBank/DDBJ whole genome shotgun (WGS) entry which is preliminary data.</text>
</comment>
<dbReference type="GO" id="GO:0004519">
    <property type="term" value="F:endonuclease activity"/>
    <property type="evidence" value="ECO:0007669"/>
    <property type="project" value="InterPro"/>
</dbReference>
<accession>A0A438KP49</accession>
<dbReference type="AlphaFoldDB" id="A0A438KP49"/>
<dbReference type="InterPro" id="IPR020847">
    <property type="entry name" value="AP_endonuclease_F1_BS"/>
</dbReference>
<dbReference type="PROSITE" id="PS00726">
    <property type="entry name" value="AP_NUCLEASE_F1_1"/>
    <property type="match status" value="1"/>
</dbReference>
<evidence type="ECO:0000256" key="1">
    <source>
        <dbReference type="SAM" id="MobiDB-lite"/>
    </source>
</evidence>
<dbReference type="InterPro" id="IPR005135">
    <property type="entry name" value="Endo/exonuclease/phosphatase"/>
</dbReference>
<dbReference type="PANTHER" id="PTHR46890:SF50">
    <property type="entry name" value="RNA-DIRECTED DNA POLYMERASE, EUKARYOTA, REVERSE TRANSCRIPTASE ZINC-BINDING DOMAIN PROTEIN-RELATED"/>
    <property type="match status" value="1"/>
</dbReference>
<dbReference type="GO" id="GO:0003677">
    <property type="term" value="F:DNA binding"/>
    <property type="evidence" value="ECO:0007669"/>
    <property type="project" value="InterPro"/>
</dbReference>
<evidence type="ECO:0000313" key="3">
    <source>
        <dbReference type="EMBL" id="RVX22979.1"/>
    </source>
</evidence>
<dbReference type="Pfam" id="PF03372">
    <property type="entry name" value="Exo_endo_phos"/>
    <property type="match status" value="1"/>
</dbReference>
<feature type="region of interest" description="Disordered" evidence="1">
    <location>
        <begin position="1"/>
        <end position="25"/>
    </location>
</feature>